<dbReference type="RefSeq" id="WP_149266349.1">
    <property type="nucleotide sequence ID" value="NZ_VFJB01000005.1"/>
</dbReference>
<dbReference type="GO" id="GO:0005886">
    <property type="term" value="C:plasma membrane"/>
    <property type="evidence" value="ECO:0007669"/>
    <property type="project" value="UniProtKB-SubCell"/>
</dbReference>
<gene>
    <name evidence="7" type="ORF">FHQ18_06435</name>
</gene>
<evidence type="ECO:0000256" key="5">
    <source>
        <dbReference type="ARBA" id="ARBA00023136"/>
    </source>
</evidence>
<dbReference type="EMBL" id="VFJB01000005">
    <property type="protein sequence ID" value="KAA0258028.1"/>
    <property type="molecule type" value="Genomic_DNA"/>
</dbReference>
<keyword evidence="2" id="KW-1003">Cell membrane</keyword>
<feature type="transmembrane region" description="Helical" evidence="6">
    <location>
        <begin position="21"/>
        <end position="50"/>
    </location>
</feature>
<sequence>MKFIFAFIFSLMYFKEKKLSIYASSLAIYLILSLFPALMIIMLLLNILFIKTKYYELLVSELQRLVSIKVIDNLGLSLSQFGKTILGYGSFSFFTAIIFSTIFIRGFFDTVIYVFEIDRKKVKSKWTVSFLSIFFLVLVLVLLILIETLSSFVFNFVSDYINLGVLQQFYFKLIYYAVIWIFLTLLLFVILKREARFKNLMLVSAISLIFMGVFSKFYFILINKSIYNVLYGSFSALILTIMYMWTIFNIFILILSNFYVYTNFDKFIHSFLKAERKSCMFIICKKIYDVMNLNSYYLKNKEKFSKFLVLKYENKMFRLINNVEMDDKNKNIYFIGY</sequence>
<comment type="caution">
    <text evidence="7">The sequence shown here is derived from an EMBL/GenBank/DDBJ whole genome shotgun (WGS) entry which is preliminary data.</text>
</comment>
<protein>
    <submittedName>
        <fullName evidence="7">YihY/virulence factor BrkB family protein</fullName>
    </submittedName>
</protein>
<comment type="subcellular location">
    <subcellularLocation>
        <location evidence="1">Cell membrane</location>
        <topology evidence="1">Multi-pass membrane protein</topology>
    </subcellularLocation>
</comment>
<proteinExistence type="predicted"/>
<feature type="transmembrane region" description="Helical" evidence="6">
    <location>
        <begin position="234"/>
        <end position="260"/>
    </location>
</feature>
<evidence type="ECO:0000313" key="7">
    <source>
        <dbReference type="EMBL" id="KAA0258028.1"/>
    </source>
</evidence>
<dbReference type="Proteomes" id="UP000322876">
    <property type="component" value="Unassembled WGS sequence"/>
</dbReference>
<evidence type="ECO:0000256" key="4">
    <source>
        <dbReference type="ARBA" id="ARBA00022989"/>
    </source>
</evidence>
<organism evidence="7 8">
    <name type="scientific">Deferribacter autotrophicus</name>
    <dbReference type="NCBI Taxonomy" id="500465"/>
    <lineage>
        <taxon>Bacteria</taxon>
        <taxon>Pseudomonadati</taxon>
        <taxon>Deferribacterota</taxon>
        <taxon>Deferribacteres</taxon>
        <taxon>Deferribacterales</taxon>
        <taxon>Deferribacteraceae</taxon>
        <taxon>Deferribacter</taxon>
    </lineage>
</organism>
<dbReference type="InterPro" id="IPR017039">
    <property type="entry name" value="Virul_fac_BrkB"/>
</dbReference>
<keyword evidence="3 6" id="KW-0812">Transmembrane</keyword>
<feature type="transmembrane region" description="Helical" evidence="6">
    <location>
        <begin position="200"/>
        <end position="222"/>
    </location>
</feature>
<evidence type="ECO:0000256" key="6">
    <source>
        <dbReference type="SAM" id="Phobius"/>
    </source>
</evidence>
<evidence type="ECO:0000256" key="2">
    <source>
        <dbReference type="ARBA" id="ARBA00022475"/>
    </source>
</evidence>
<dbReference type="AlphaFoldDB" id="A0A5A8F7U0"/>
<reference evidence="7 8" key="1">
    <citation type="submission" date="2019-06" db="EMBL/GenBank/DDBJ databases">
        <title>Genomic insights into carbon and energy metabolism of Deferribacter autotrophicus revealed new metabolic traits in the phylum Deferribacteres.</title>
        <authorList>
            <person name="Slobodkin A.I."/>
            <person name="Slobodkina G.B."/>
            <person name="Allioux M."/>
            <person name="Alain K."/>
            <person name="Jebbar M."/>
            <person name="Shadrin V."/>
            <person name="Kublanov I.V."/>
            <person name="Toshchakov S.V."/>
            <person name="Bonch-Osmolovskaya E.A."/>
        </authorList>
    </citation>
    <scope>NUCLEOTIDE SEQUENCE [LARGE SCALE GENOMIC DNA]</scope>
    <source>
        <strain evidence="7 8">SL50</strain>
    </source>
</reference>
<evidence type="ECO:0000256" key="1">
    <source>
        <dbReference type="ARBA" id="ARBA00004651"/>
    </source>
</evidence>
<dbReference type="PANTHER" id="PTHR30213">
    <property type="entry name" value="INNER MEMBRANE PROTEIN YHJD"/>
    <property type="match status" value="1"/>
</dbReference>
<keyword evidence="8" id="KW-1185">Reference proteome</keyword>
<dbReference type="PANTHER" id="PTHR30213:SF0">
    <property type="entry name" value="UPF0761 MEMBRANE PROTEIN YIHY"/>
    <property type="match status" value="1"/>
</dbReference>
<feature type="transmembrane region" description="Helical" evidence="6">
    <location>
        <begin position="85"/>
        <end position="108"/>
    </location>
</feature>
<evidence type="ECO:0000313" key="8">
    <source>
        <dbReference type="Proteomes" id="UP000322876"/>
    </source>
</evidence>
<evidence type="ECO:0000256" key="3">
    <source>
        <dbReference type="ARBA" id="ARBA00022692"/>
    </source>
</evidence>
<feature type="transmembrane region" description="Helical" evidence="6">
    <location>
        <begin position="128"/>
        <end position="153"/>
    </location>
</feature>
<name>A0A5A8F7U0_9BACT</name>
<feature type="transmembrane region" description="Helical" evidence="6">
    <location>
        <begin position="173"/>
        <end position="191"/>
    </location>
</feature>
<dbReference type="OrthoDB" id="9856695at2"/>
<accession>A0A5A8F7U0</accession>
<dbReference type="Pfam" id="PF03631">
    <property type="entry name" value="Virul_fac_BrkB"/>
    <property type="match status" value="1"/>
</dbReference>
<keyword evidence="4 6" id="KW-1133">Transmembrane helix</keyword>
<keyword evidence="5 6" id="KW-0472">Membrane</keyword>